<sequence length="104" mass="11673">MLGSADRSTGPTFISKILRNIRHILHVNHPRGRFQLGSSKKIGYLKEYRCEVAASVFAFYPISESSDGPLSVLPSILHHQMSYCYPTHRLRTGDSLMVADINGR</sequence>
<reference evidence="1 2" key="1">
    <citation type="journal article" date="2019" name="Commun. Biol.">
        <title>The bagworm genome reveals a unique fibroin gene that provides high tensile strength.</title>
        <authorList>
            <person name="Kono N."/>
            <person name="Nakamura H."/>
            <person name="Ohtoshi R."/>
            <person name="Tomita M."/>
            <person name="Numata K."/>
            <person name="Arakawa K."/>
        </authorList>
    </citation>
    <scope>NUCLEOTIDE SEQUENCE [LARGE SCALE GENOMIC DNA]</scope>
</reference>
<dbReference type="EMBL" id="BGZK01003445">
    <property type="protein sequence ID" value="GBP01387.1"/>
    <property type="molecule type" value="Genomic_DNA"/>
</dbReference>
<keyword evidence="2" id="KW-1185">Reference proteome</keyword>
<protein>
    <submittedName>
        <fullName evidence="1">Uncharacterized protein</fullName>
    </submittedName>
</protein>
<gene>
    <name evidence="1" type="ORF">EVAR_70959_1</name>
</gene>
<accession>A0A4C1SJ38</accession>
<dbReference type="AlphaFoldDB" id="A0A4C1SJ38"/>
<evidence type="ECO:0000313" key="2">
    <source>
        <dbReference type="Proteomes" id="UP000299102"/>
    </source>
</evidence>
<comment type="caution">
    <text evidence="1">The sequence shown here is derived from an EMBL/GenBank/DDBJ whole genome shotgun (WGS) entry which is preliminary data.</text>
</comment>
<name>A0A4C1SJ38_EUMVA</name>
<organism evidence="1 2">
    <name type="scientific">Eumeta variegata</name>
    <name type="common">Bagworm moth</name>
    <name type="synonym">Eumeta japonica</name>
    <dbReference type="NCBI Taxonomy" id="151549"/>
    <lineage>
        <taxon>Eukaryota</taxon>
        <taxon>Metazoa</taxon>
        <taxon>Ecdysozoa</taxon>
        <taxon>Arthropoda</taxon>
        <taxon>Hexapoda</taxon>
        <taxon>Insecta</taxon>
        <taxon>Pterygota</taxon>
        <taxon>Neoptera</taxon>
        <taxon>Endopterygota</taxon>
        <taxon>Lepidoptera</taxon>
        <taxon>Glossata</taxon>
        <taxon>Ditrysia</taxon>
        <taxon>Tineoidea</taxon>
        <taxon>Psychidae</taxon>
        <taxon>Oiketicinae</taxon>
        <taxon>Eumeta</taxon>
    </lineage>
</organism>
<proteinExistence type="predicted"/>
<dbReference type="Proteomes" id="UP000299102">
    <property type="component" value="Unassembled WGS sequence"/>
</dbReference>
<evidence type="ECO:0000313" key="1">
    <source>
        <dbReference type="EMBL" id="GBP01387.1"/>
    </source>
</evidence>